<name>A0A1M7UXR0_9BRAD</name>
<dbReference type="PANTHER" id="PTHR43739">
    <property type="entry name" value="XYLOGLUCANASE (EUROFUNG)"/>
    <property type="match status" value="1"/>
</dbReference>
<evidence type="ECO:0000313" key="2">
    <source>
        <dbReference type="EMBL" id="SHN87821.1"/>
    </source>
</evidence>
<sequence>MKKRVLIFVLLFAGTAGLCKQTQANEAVTSVIVKLQASSSVVLPGQKVLLAAKITGTSDKGVEWSLKEGEAAGSIILSPDHRDADHGGPLWVYTASNIPGTYHVIVTANGDKQNPVTMALEVQPFVVGCTARSDQVGVWQNITPPQVDLTKGDFFGMQAMVIDPVNPSTIYAGRSMDGIYKSTDCGAHWKRISTGRNSHAMSSGRSWTMAINPSDPQTIYTNQGYGAGGVFKTTNGGVDWDQILPHNITTLLPYGGFVYAISMDPNDPLHLVVGWHAECPPPRAKFCFAETMDGGASWVLRDGNPSWAGGEGALIDFLDSKSWIFTSQSNGLWVSRDKGVSWLKISGVSISHGRGQLYRAVDGSFYLGTANGILHSVDGQSWALLPETQNLVMGLVGDAKTIYFSRAFPYNAPGADPYLPYYSSPEGLPYRWAPMRSPMMRNGGAELHLDKIHHILYSTNMDAGLWRLVIQ</sequence>
<evidence type="ECO:0000313" key="3">
    <source>
        <dbReference type="Proteomes" id="UP000184096"/>
    </source>
</evidence>
<keyword evidence="3" id="KW-1185">Reference proteome</keyword>
<dbReference type="Gene3D" id="2.130.10.10">
    <property type="entry name" value="YVTN repeat-like/Quinoprotein amine dehydrogenase"/>
    <property type="match status" value="2"/>
</dbReference>
<feature type="signal peptide" evidence="1">
    <location>
        <begin position="1"/>
        <end position="24"/>
    </location>
</feature>
<dbReference type="Proteomes" id="UP000184096">
    <property type="component" value="Chromosome I"/>
</dbReference>
<dbReference type="InterPro" id="IPR036278">
    <property type="entry name" value="Sialidase_sf"/>
</dbReference>
<proteinExistence type="predicted"/>
<reference evidence="3" key="1">
    <citation type="submission" date="2016-11" db="EMBL/GenBank/DDBJ databases">
        <authorList>
            <person name="Varghese N."/>
            <person name="Submissions S."/>
        </authorList>
    </citation>
    <scope>NUCLEOTIDE SEQUENCE [LARGE SCALE GENOMIC DNA]</scope>
    <source>
        <strain evidence="3">GAS401</strain>
    </source>
</reference>
<feature type="chain" id="PRO_5009929753" description="Sortilin N-terminal domain-containing protein" evidence="1">
    <location>
        <begin position="25"/>
        <end position="471"/>
    </location>
</feature>
<dbReference type="SUPFAM" id="SSF50939">
    <property type="entry name" value="Sialidases"/>
    <property type="match status" value="2"/>
</dbReference>
<dbReference type="AlphaFoldDB" id="A0A1M7UXR0"/>
<dbReference type="GO" id="GO:0010411">
    <property type="term" value="P:xyloglucan metabolic process"/>
    <property type="evidence" value="ECO:0007669"/>
    <property type="project" value="TreeGrafter"/>
</dbReference>
<dbReference type="PANTHER" id="PTHR43739:SF5">
    <property type="entry name" value="EXO-ALPHA-SIALIDASE"/>
    <property type="match status" value="1"/>
</dbReference>
<dbReference type="InterPro" id="IPR052025">
    <property type="entry name" value="Xyloglucanase_GH74"/>
</dbReference>
<protein>
    <recommendedName>
        <fullName evidence="4">Sortilin N-terminal domain-containing protein</fullName>
    </recommendedName>
</protein>
<gene>
    <name evidence="2" type="ORF">SAMN05444170_7389</name>
</gene>
<dbReference type="EMBL" id="LT670849">
    <property type="protein sequence ID" value="SHN87821.1"/>
    <property type="molecule type" value="Genomic_DNA"/>
</dbReference>
<organism evidence="2 3">
    <name type="scientific">Bradyrhizobium erythrophlei</name>
    <dbReference type="NCBI Taxonomy" id="1437360"/>
    <lineage>
        <taxon>Bacteria</taxon>
        <taxon>Pseudomonadati</taxon>
        <taxon>Pseudomonadota</taxon>
        <taxon>Alphaproteobacteria</taxon>
        <taxon>Hyphomicrobiales</taxon>
        <taxon>Nitrobacteraceae</taxon>
        <taxon>Bradyrhizobium</taxon>
    </lineage>
</organism>
<dbReference type="RefSeq" id="WP_072825605.1">
    <property type="nucleotide sequence ID" value="NZ_LT670849.1"/>
</dbReference>
<keyword evidence="1" id="KW-0732">Signal</keyword>
<dbReference type="InterPro" id="IPR015943">
    <property type="entry name" value="WD40/YVTN_repeat-like_dom_sf"/>
</dbReference>
<evidence type="ECO:0008006" key="4">
    <source>
        <dbReference type="Google" id="ProtNLM"/>
    </source>
</evidence>
<dbReference type="OrthoDB" id="9764804at2"/>
<accession>A0A1M7UXR0</accession>
<evidence type="ECO:0000256" key="1">
    <source>
        <dbReference type="SAM" id="SignalP"/>
    </source>
</evidence>